<comment type="caution">
    <text evidence="1">The sequence shown here is derived from an EMBL/GenBank/DDBJ whole genome shotgun (WGS) entry which is preliminary data.</text>
</comment>
<protein>
    <submittedName>
        <fullName evidence="1">Uncharacterized protein</fullName>
    </submittedName>
</protein>
<proteinExistence type="predicted"/>
<keyword evidence="2" id="KW-1185">Reference proteome</keyword>
<dbReference type="AlphaFoldDB" id="A0AAE8MKG6"/>
<sequence length="339" mass="39167">MVEKANLDNFVQISKSPHLAKHIQNLQIHTLHLLPFDELQRVEPSFILNEPDTQVKQAIYSDALLDPTSYEDLLDRLDEERYRKHYDQQKDLMTSDYAYQCLRDAMSRLKACRKIAFDSEDPPWSTPRLEQSFGILLQRSRAKLKASAGFISELMRTVLDAAGTSGVQIKTLDIHIGYMIDETLCLTLDRLPCLQSHVASLSQLHLVVEPTFRKNKLQQFLDSFPELTDFHLEVYSDMSFKKLTGALDKLRIPNLQKLTLCMMCCTAAELEDLIVSHQKTLQDIDLTSIKLPDDQSWRNVFQKIVQKLHITSFFMEECMDDEELEPSNMEELIRIKNSA</sequence>
<organism evidence="1 2">
    <name type="scientific">Fusarium torulosum</name>
    <dbReference type="NCBI Taxonomy" id="33205"/>
    <lineage>
        <taxon>Eukaryota</taxon>
        <taxon>Fungi</taxon>
        <taxon>Dikarya</taxon>
        <taxon>Ascomycota</taxon>
        <taxon>Pezizomycotina</taxon>
        <taxon>Sordariomycetes</taxon>
        <taxon>Hypocreomycetidae</taxon>
        <taxon>Hypocreales</taxon>
        <taxon>Nectriaceae</taxon>
        <taxon>Fusarium</taxon>
    </lineage>
</organism>
<dbReference type="EMBL" id="ONZP01000584">
    <property type="protein sequence ID" value="SPJ87909.1"/>
    <property type="molecule type" value="Genomic_DNA"/>
</dbReference>
<accession>A0AAE8MKG6</accession>
<reference evidence="1" key="1">
    <citation type="submission" date="2018-03" db="EMBL/GenBank/DDBJ databases">
        <authorList>
            <person name="Guldener U."/>
        </authorList>
    </citation>
    <scope>NUCLEOTIDE SEQUENCE</scope>
</reference>
<evidence type="ECO:0000313" key="2">
    <source>
        <dbReference type="Proteomes" id="UP001187734"/>
    </source>
</evidence>
<dbReference type="Proteomes" id="UP001187734">
    <property type="component" value="Unassembled WGS sequence"/>
</dbReference>
<gene>
    <name evidence="1" type="ORF">FTOL_12378</name>
</gene>
<name>A0AAE8MKG6_9HYPO</name>
<evidence type="ECO:0000313" key="1">
    <source>
        <dbReference type="EMBL" id="SPJ87909.1"/>
    </source>
</evidence>